<evidence type="ECO:0000256" key="4">
    <source>
        <dbReference type="ARBA" id="ARBA00022989"/>
    </source>
</evidence>
<evidence type="ECO:0000256" key="5">
    <source>
        <dbReference type="ARBA" id="ARBA00023136"/>
    </source>
</evidence>
<dbReference type="InterPro" id="IPR052159">
    <property type="entry name" value="Competence_DNA_uptake"/>
</dbReference>
<protein>
    <submittedName>
        <fullName evidence="8">ComEC</fullName>
    </submittedName>
</protein>
<dbReference type="Pfam" id="PF00753">
    <property type="entry name" value="Lactamase_B"/>
    <property type="match status" value="1"/>
</dbReference>
<dbReference type="PANTHER" id="PTHR30619:SF1">
    <property type="entry name" value="RECOMBINATION PROTEIN 2"/>
    <property type="match status" value="1"/>
</dbReference>
<dbReference type="InterPro" id="IPR004477">
    <property type="entry name" value="ComEC_N"/>
</dbReference>
<evidence type="ECO:0000256" key="1">
    <source>
        <dbReference type="ARBA" id="ARBA00004651"/>
    </source>
</evidence>
<dbReference type="InterPro" id="IPR004797">
    <property type="entry name" value="Competence_ComEC/Rec2"/>
</dbReference>
<dbReference type="Pfam" id="PF03772">
    <property type="entry name" value="Competence"/>
    <property type="match status" value="1"/>
</dbReference>
<evidence type="ECO:0000259" key="7">
    <source>
        <dbReference type="SMART" id="SM00849"/>
    </source>
</evidence>
<dbReference type="OMA" id="RTDKQGA"/>
<sequence>MFYIALAFLAGALWYSNFYISLLIFVCLLYFVAIKRLTLICFVLSIFISILSYNIYSNLNNSIKEQEIFNKHHEQISAFAHVTSAIVQNNDFIKGHLIVYNREYNYIYYIKKQDKGKYIHKLKHYTCKINGNLTHSESQNALLVVKSIDFKNCKINSNPNLIQRHIDFINNQIVHSGTKYPYRIIALITGDTSQLNSTIKDAVKDIGIYHLLAVSGSHVAVITLIIYQSLVRWNTPLITIKLLCVCILVIFAVETQFAPSALRSIIAMIIILFKPKRTSLSGLNILAFVFLLLLIVQPDFLYDIGFQFSFLISLFLILAQPSIHHLSRLKAFFVITYIAQLGALLIQIYHFNQVQWIGILTNLIFVPLYSFIYFPLTLFFFLISHIFINIKLLNFIIDYLFALHDQLVYFFLKLNNYQWNIPQLSNMTIMFLSILVILSFIIFIHKKYIQSLALIILSLIIVSYTAHSHVPTLTSFDVGQGDSLLYQTSRNHNILIDTGGKTAQNHSTITHNIAKYHIIPSLKKRGVSKLDEVIITHPHIDHMGELTYLMQHIRIKQLVINSKSFPISQLNVIKKWCSKYNIILINADHINTMHFDDSTIQFLRSYIYDSQDKNEQSIVLLIKYHYKTILLMGDASQRNEKILMKKYHLPHIDILKVGHHGSKTSSSMIFLKQIQPKISIISSGKHNKYHHPSIETIHKFLSIHSKLFNTQDKGEISVSLDSKLTIKLNHGNH</sequence>
<feature type="transmembrane region" description="Helical" evidence="6">
    <location>
        <begin position="356"/>
        <end position="383"/>
    </location>
</feature>
<feature type="transmembrane region" description="Helical" evidence="6">
    <location>
        <begin position="424"/>
        <end position="444"/>
    </location>
</feature>
<feature type="transmembrane region" description="Helical" evidence="6">
    <location>
        <begin position="208"/>
        <end position="230"/>
    </location>
</feature>
<dbReference type="EMBL" id="KM232909">
    <property type="protein sequence ID" value="AKC57298.1"/>
    <property type="molecule type" value="Genomic_DNA"/>
</dbReference>
<dbReference type="NCBIfam" id="TIGR00360">
    <property type="entry name" value="ComEC_N-term"/>
    <property type="match status" value="1"/>
</dbReference>
<evidence type="ECO:0000256" key="6">
    <source>
        <dbReference type="SAM" id="Phobius"/>
    </source>
</evidence>
<evidence type="ECO:0000313" key="8">
    <source>
        <dbReference type="EMBL" id="AKC57298.1"/>
    </source>
</evidence>
<dbReference type="PANTHER" id="PTHR30619">
    <property type="entry name" value="DNA INTERNALIZATION/COMPETENCE PROTEIN COMEC/REC2"/>
    <property type="match status" value="1"/>
</dbReference>
<organism evidence="8">
    <name type="scientific">Staphylococcus lugdunensis</name>
    <dbReference type="NCBI Taxonomy" id="28035"/>
    <lineage>
        <taxon>Bacteria</taxon>
        <taxon>Bacillati</taxon>
        <taxon>Bacillota</taxon>
        <taxon>Bacilli</taxon>
        <taxon>Bacillales</taxon>
        <taxon>Staphylococcaceae</taxon>
        <taxon>Staphylococcus</taxon>
    </lineage>
</organism>
<feature type="transmembrane region" description="Helical" evidence="6">
    <location>
        <begin position="331"/>
        <end position="350"/>
    </location>
</feature>
<feature type="transmembrane region" description="Helical" evidence="6">
    <location>
        <begin position="451"/>
        <end position="470"/>
    </location>
</feature>
<proteinExistence type="predicted"/>
<dbReference type="RefSeq" id="WP_012990829.1">
    <property type="nucleotide sequence ID" value="NZ_CP048714.1"/>
</dbReference>
<comment type="subcellular location">
    <subcellularLocation>
        <location evidence="1">Cell membrane</location>
        <topology evidence="1">Multi-pass membrane protein</topology>
    </subcellularLocation>
</comment>
<dbReference type="CDD" id="cd07731">
    <property type="entry name" value="ComA-like_MBL-fold"/>
    <property type="match status" value="1"/>
</dbReference>
<dbReference type="GO" id="GO:0005886">
    <property type="term" value="C:plasma membrane"/>
    <property type="evidence" value="ECO:0007669"/>
    <property type="project" value="UniProtKB-SubCell"/>
</dbReference>
<reference evidence="8" key="1">
    <citation type="submission" date="2014-07" db="EMBL/GenBank/DDBJ databases">
        <authorList>
            <person name="Lopez L."/>
        </authorList>
    </citation>
    <scope>NUCLEOTIDE SEQUENCE</scope>
    <source>
        <strain evidence="8">W701</strain>
    </source>
</reference>
<dbReference type="InterPro" id="IPR035681">
    <property type="entry name" value="ComA-like_MBL"/>
</dbReference>
<feature type="transmembrane region" description="Helical" evidence="6">
    <location>
        <begin position="37"/>
        <end position="56"/>
    </location>
</feature>
<dbReference type="Gene3D" id="3.60.15.10">
    <property type="entry name" value="Ribonuclease Z/Hydroxyacylglutathione hydrolase-like"/>
    <property type="match status" value="1"/>
</dbReference>
<dbReference type="NCBIfam" id="TIGR00361">
    <property type="entry name" value="ComEC_Rec2"/>
    <property type="match status" value="1"/>
</dbReference>
<evidence type="ECO:0000256" key="3">
    <source>
        <dbReference type="ARBA" id="ARBA00022692"/>
    </source>
</evidence>
<dbReference type="InterPro" id="IPR001279">
    <property type="entry name" value="Metallo-B-lactamas"/>
</dbReference>
<keyword evidence="2" id="KW-1003">Cell membrane</keyword>
<dbReference type="InterPro" id="IPR036866">
    <property type="entry name" value="RibonucZ/Hydroxyglut_hydro"/>
</dbReference>
<keyword evidence="4 6" id="KW-1133">Transmembrane helix</keyword>
<feature type="transmembrane region" description="Helical" evidence="6">
    <location>
        <begin position="395"/>
        <end position="412"/>
    </location>
</feature>
<dbReference type="SMART" id="SM00849">
    <property type="entry name" value="Lactamase_B"/>
    <property type="match status" value="1"/>
</dbReference>
<feature type="transmembrane region" description="Helical" evidence="6">
    <location>
        <begin position="301"/>
        <end position="319"/>
    </location>
</feature>
<feature type="domain" description="Metallo-beta-lactamase" evidence="7">
    <location>
        <begin position="480"/>
        <end position="685"/>
    </location>
</feature>
<feature type="transmembrane region" description="Helical" evidence="6">
    <location>
        <begin position="236"/>
        <end position="257"/>
    </location>
</feature>
<dbReference type="AlphaFoldDB" id="A0A0N7BCR0"/>
<evidence type="ECO:0000256" key="2">
    <source>
        <dbReference type="ARBA" id="ARBA00022475"/>
    </source>
</evidence>
<keyword evidence="3 6" id="KW-0812">Transmembrane</keyword>
<reference evidence="8" key="2">
    <citation type="journal article" date="2015" name="Infect. Immun.">
        <title>Important Contribution of the Novel Locus comEB to Extracellular DNA-Dependent Staphylococcus lugdunensis Biofilm Formation.</title>
        <authorList>
            <person name="Rajendran N.B."/>
            <person name="Eikmeier J."/>
            <person name="Becker K."/>
            <person name="Hussain M."/>
            <person name="Peters G."/>
            <person name="Heilmann C."/>
        </authorList>
    </citation>
    <scope>NUCLEOTIDE SEQUENCE</scope>
    <source>
        <strain evidence="8">W701</strain>
    </source>
</reference>
<feature type="transmembrane region" description="Helical" evidence="6">
    <location>
        <begin position="278"/>
        <end position="295"/>
    </location>
</feature>
<feature type="transmembrane region" description="Helical" evidence="6">
    <location>
        <begin position="12"/>
        <end position="31"/>
    </location>
</feature>
<name>A0A0N7BCR0_STALU</name>
<dbReference type="GO" id="GO:0030420">
    <property type="term" value="P:establishment of competence for transformation"/>
    <property type="evidence" value="ECO:0007669"/>
    <property type="project" value="InterPro"/>
</dbReference>
<accession>A0A0N7BCR0</accession>
<dbReference type="SUPFAM" id="SSF56281">
    <property type="entry name" value="Metallo-hydrolase/oxidoreductase"/>
    <property type="match status" value="1"/>
</dbReference>
<keyword evidence="5 6" id="KW-0472">Membrane</keyword>